<evidence type="ECO:0000313" key="2">
    <source>
        <dbReference type="Proteomes" id="UP001652542"/>
    </source>
</evidence>
<proteinExistence type="predicted"/>
<sequence length="159" mass="17567">MALASLARQDGTKAVRLYVTRIYITEGGYDPYGNAQEAEIRRNATVESVNSEAPRWTEAWTVALSSGGELRFPLRYRSGTPSWSAGEATPYSNVKPDFHRIYRFDQRVDLAMSASLGRELDGEMALSSTVAELSGLFDGNERIVAVMDIPMSVREVSLP</sequence>
<name>A0ABT2Z908_9RHOB</name>
<organism evidence="1 2">
    <name type="scientific">Albidovulum marisflavi</name>
    <dbReference type="NCBI Taxonomy" id="2984159"/>
    <lineage>
        <taxon>Bacteria</taxon>
        <taxon>Pseudomonadati</taxon>
        <taxon>Pseudomonadota</taxon>
        <taxon>Alphaproteobacteria</taxon>
        <taxon>Rhodobacterales</taxon>
        <taxon>Paracoccaceae</taxon>
        <taxon>Albidovulum</taxon>
    </lineage>
</organism>
<evidence type="ECO:0000313" key="1">
    <source>
        <dbReference type="EMBL" id="MCV2867635.1"/>
    </source>
</evidence>
<gene>
    <name evidence="1" type="ORF">OEW28_03225</name>
</gene>
<keyword evidence="2" id="KW-1185">Reference proteome</keyword>
<comment type="caution">
    <text evidence="1">The sequence shown here is derived from an EMBL/GenBank/DDBJ whole genome shotgun (WGS) entry which is preliminary data.</text>
</comment>
<protein>
    <submittedName>
        <fullName evidence="1">Uncharacterized protein</fullName>
    </submittedName>
</protein>
<dbReference type="Proteomes" id="UP001652542">
    <property type="component" value="Unassembled WGS sequence"/>
</dbReference>
<accession>A0ABT2Z908</accession>
<reference evidence="1 2" key="1">
    <citation type="submission" date="2022-10" db="EMBL/GenBank/DDBJ databases">
        <title>Defluviimonas sp. nov., isolated from ocean surface water.</title>
        <authorList>
            <person name="He W."/>
            <person name="Wang L."/>
            <person name="Zhang D.-F."/>
        </authorList>
    </citation>
    <scope>NUCLEOTIDE SEQUENCE [LARGE SCALE GENOMIC DNA]</scope>
    <source>
        <strain evidence="1 2">WL0002</strain>
    </source>
</reference>
<dbReference type="EMBL" id="JAOWKY010000001">
    <property type="protein sequence ID" value="MCV2867635.1"/>
    <property type="molecule type" value="Genomic_DNA"/>
</dbReference>
<dbReference type="RefSeq" id="WP_263733276.1">
    <property type="nucleotide sequence ID" value="NZ_JAOWKY010000001.1"/>
</dbReference>